<reference evidence="1 2" key="1">
    <citation type="journal article" date="2005" name="Nature">
        <title>The map-based sequence of the rice genome.</title>
        <authorList>
            <consortium name="International rice genome sequencing project (IRGSP)"/>
            <person name="Matsumoto T."/>
            <person name="Wu J."/>
            <person name="Kanamori H."/>
            <person name="Katayose Y."/>
            <person name="Fujisawa M."/>
            <person name="Namiki N."/>
            <person name="Mizuno H."/>
            <person name="Yamamoto K."/>
            <person name="Antonio B.A."/>
            <person name="Baba T."/>
            <person name="Sakata K."/>
            <person name="Nagamura Y."/>
            <person name="Aoki H."/>
            <person name="Arikawa K."/>
            <person name="Arita K."/>
            <person name="Bito T."/>
            <person name="Chiden Y."/>
            <person name="Fujitsuka N."/>
            <person name="Fukunaka R."/>
            <person name="Hamada M."/>
            <person name="Harada C."/>
            <person name="Hayashi A."/>
            <person name="Hijishita S."/>
            <person name="Honda M."/>
            <person name="Hosokawa S."/>
            <person name="Ichikawa Y."/>
            <person name="Idonuma A."/>
            <person name="Iijima M."/>
            <person name="Ikeda M."/>
            <person name="Ikeno M."/>
            <person name="Ito K."/>
            <person name="Ito S."/>
            <person name="Ito T."/>
            <person name="Ito Y."/>
            <person name="Ito Y."/>
            <person name="Iwabuchi A."/>
            <person name="Kamiya K."/>
            <person name="Karasawa W."/>
            <person name="Kurita K."/>
            <person name="Katagiri S."/>
            <person name="Kikuta A."/>
            <person name="Kobayashi H."/>
            <person name="Kobayashi N."/>
            <person name="Machita K."/>
            <person name="Maehara T."/>
            <person name="Masukawa M."/>
            <person name="Mizubayashi T."/>
            <person name="Mukai Y."/>
            <person name="Nagasaki H."/>
            <person name="Nagata Y."/>
            <person name="Naito S."/>
            <person name="Nakashima M."/>
            <person name="Nakama Y."/>
            <person name="Nakamichi Y."/>
            <person name="Nakamura M."/>
            <person name="Meguro A."/>
            <person name="Negishi M."/>
            <person name="Ohta I."/>
            <person name="Ohta T."/>
            <person name="Okamoto M."/>
            <person name="Ono N."/>
            <person name="Saji S."/>
            <person name="Sakaguchi M."/>
            <person name="Sakai K."/>
            <person name="Shibata M."/>
            <person name="Shimokawa T."/>
            <person name="Song J."/>
            <person name="Takazaki Y."/>
            <person name="Terasawa K."/>
            <person name="Tsugane M."/>
            <person name="Tsuji K."/>
            <person name="Ueda S."/>
            <person name="Waki K."/>
            <person name="Yamagata H."/>
            <person name="Yamamoto M."/>
            <person name="Yamamoto S."/>
            <person name="Yamane H."/>
            <person name="Yoshiki S."/>
            <person name="Yoshihara R."/>
            <person name="Yukawa K."/>
            <person name="Zhong H."/>
            <person name="Yano M."/>
            <person name="Yuan Q."/>
            <person name="Ouyang S."/>
            <person name="Liu J."/>
            <person name="Jones K.M."/>
            <person name="Gansberger K."/>
            <person name="Moffat K."/>
            <person name="Hill J."/>
            <person name="Bera J."/>
            <person name="Fadrosh D."/>
            <person name="Jin S."/>
            <person name="Johri S."/>
            <person name="Kim M."/>
            <person name="Overton L."/>
            <person name="Reardon M."/>
            <person name="Tsitrin T."/>
            <person name="Vuong H."/>
            <person name="Weaver B."/>
            <person name="Ciecko A."/>
            <person name="Tallon L."/>
            <person name="Jackson J."/>
            <person name="Pai G."/>
            <person name="Aken S.V."/>
            <person name="Utterback T."/>
            <person name="Reidmuller S."/>
            <person name="Feldblyum T."/>
            <person name="Hsiao J."/>
            <person name="Zismann V."/>
            <person name="Iobst S."/>
            <person name="de Vazeille A.R."/>
            <person name="Buell C.R."/>
            <person name="Ying K."/>
            <person name="Li Y."/>
            <person name="Lu T."/>
            <person name="Huang Y."/>
            <person name="Zhao Q."/>
            <person name="Feng Q."/>
            <person name="Zhang L."/>
            <person name="Zhu J."/>
            <person name="Weng Q."/>
            <person name="Mu J."/>
            <person name="Lu Y."/>
            <person name="Fan D."/>
            <person name="Liu Y."/>
            <person name="Guan J."/>
            <person name="Zhang Y."/>
            <person name="Yu S."/>
            <person name="Liu X."/>
            <person name="Zhang Y."/>
            <person name="Hong G."/>
            <person name="Han B."/>
            <person name="Choisne N."/>
            <person name="Demange N."/>
            <person name="Orjeda G."/>
            <person name="Samain S."/>
            <person name="Cattolico L."/>
            <person name="Pelletier E."/>
            <person name="Couloux A."/>
            <person name="Segurens B."/>
            <person name="Wincker P."/>
            <person name="D'Hont A."/>
            <person name="Scarpelli C."/>
            <person name="Weissenbach J."/>
            <person name="Salanoubat M."/>
            <person name="Quetier F."/>
            <person name="Yu Y."/>
            <person name="Kim H.R."/>
            <person name="Rambo T."/>
            <person name="Currie J."/>
            <person name="Collura K."/>
            <person name="Luo M."/>
            <person name="Yang T."/>
            <person name="Ammiraju J.S.S."/>
            <person name="Engler F."/>
            <person name="Soderlund C."/>
            <person name="Wing R.A."/>
            <person name="Palmer L.E."/>
            <person name="de la Bastide M."/>
            <person name="Spiegel L."/>
            <person name="Nascimento L."/>
            <person name="Zutavern T."/>
            <person name="O'Shaughnessy A."/>
            <person name="Dike S."/>
            <person name="Dedhia N."/>
            <person name="Preston R."/>
            <person name="Balija V."/>
            <person name="McCombie W.R."/>
            <person name="Chow T."/>
            <person name="Chen H."/>
            <person name="Chung M."/>
            <person name="Chen C."/>
            <person name="Shaw J."/>
            <person name="Wu H."/>
            <person name="Hsiao K."/>
            <person name="Chao Y."/>
            <person name="Chu M."/>
            <person name="Cheng C."/>
            <person name="Hour A."/>
            <person name="Lee P."/>
            <person name="Lin S."/>
            <person name="Lin Y."/>
            <person name="Liou J."/>
            <person name="Liu S."/>
            <person name="Hsing Y."/>
            <person name="Raghuvanshi S."/>
            <person name="Mohanty A."/>
            <person name="Bharti A.K."/>
            <person name="Gaur A."/>
            <person name="Gupta V."/>
            <person name="Kumar D."/>
            <person name="Ravi V."/>
            <person name="Vij S."/>
            <person name="Kapur A."/>
            <person name="Khurana P."/>
            <person name="Khurana P."/>
            <person name="Khurana J.P."/>
            <person name="Tyagi A.K."/>
            <person name="Gaikwad K."/>
            <person name="Singh A."/>
            <person name="Dalal V."/>
            <person name="Srivastava S."/>
            <person name="Dixit A."/>
            <person name="Pal A.K."/>
            <person name="Ghazi I.A."/>
            <person name="Yadav M."/>
            <person name="Pandit A."/>
            <person name="Bhargava A."/>
            <person name="Sureshbabu K."/>
            <person name="Batra K."/>
            <person name="Sharma T.R."/>
            <person name="Mohapatra T."/>
            <person name="Singh N.K."/>
            <person name="Messing J."/>
            <person name="Nelson A.B."/>
            <person name="Fuks G."/>
            <person name="Kavchok S."/>
            <person name="Keizer G."/>
            <person name="Linton E."/>
            <person name="Llaca V."/>
            <person name="Song R."/>
            <person name="Tanyolac B."/>
            <person name="Young S."/>
            <person name="Ho-Il K."/>
            <person name="Hahn J.H."/>
            <person name="Sangsakoo G."/>
            <person name="Vanavichit A."/>
            <person name="de Mattos Luiz.A.T."/>
            <person name="Zimmer P.D."/>
            <person name="Malone G."/>
            <person name="Dellagostin O."/>
            <person name="de Oliveira A.C."/>
            <person name="Bevan M."/>
            <person name="Bancroft I."/>
            <person name="Minx P."/>
            <person name="Cordum H."/>
            <person name="Wilson R."/>
            <person name="Cheng Z."/>
            <person name="Jin W."/>
            <person name="Jiang J."/>
            <person name="Leong S.A."/>
            <person name="Iwama H."/>
            <person name="Gojobori T."/>
            <person name="Itoh T."/>
            <person name="Niimura Y."/>
            <person name="Fujii Y."/>
            <person name="Habara T."/>
            <person name="Sakai H."/>
            <person name="Sato Y."/>
            <person name="Wilson G."/>
            <person name="Kumar K."/>
            <person name="McCouch S."/>
            <person name="Juretic N."/>
            <person name="Hoen D."/>
            <person name="Wright S."/>
            <person name="Bruskiewich R."/>
            <person name="Bureau T."/>
            <person name="Miyao A."/>
            <person name="Hirochika H."/>
            <person name="Nishikawa T."/>
            <person name="Kadowaki K."/>
            <person name="Sugiura M."/>
            <person name="Burr B."/>
            <person name="Sasaki T."/>
        </authorList>
    </citation>
    <scope>NUCLEOTIDE SEQUENCE [LARGE SCALE GENOMIC DNA]</scope>
    <source>
        <strain evidence="2">cv. Nipponbare</strain>
    </source>
</reference>
<dbReference type="KEGG" id="dosa:Os12g0576750"/>
<name>C7J9E3_ORYSJ</name>
<dbReference type="AlphaFoldDB" id="C7J9E3"/>
<dbReference type="Proteomes" id="UP000000763">
    <property type="component" value="Chromosome 12"/>
</dbReference>
<dbReference type="EMBL" id="AP008218">
    <property type="protein sequence ID" value="BAH95750.1"/>
    <property type="molecule type" value="Genomic_DNA"/>
</dbReference>
<reference evidence="2" key="2">
    <citation type="journal article" date="2008" name="Nucleic Acids Res.">
        <title>The rice annotation project database (RAP-DB): 2008 update.</title>
        <authorList>
            <consortium name="The rice annotation project (RAP)"/>
        </authorList>
    </citation>
    <scope>GENOME REANNOTATION</scope>
    <source>
        <strain evidence="2">cv. Nipponbare</strain>
    </source>
</reference>
<dbReference type="PANTHER" id="PTHR45778">
    <property type="entry name" value="PURPLE ACID PHOSPHATASE-RELATED"/>
    <property type="match status" value="1"/>
</dbReference>
<evidence type="ECO:0000313" key="1">
    <source>
        <dbReference type="EMBL" id="BAH95750.1"/>
    </source>
</evidence>
<feature type="non-terminal residue" evidence="1">
    <location>
        <position position="1"/>
    </location>
</feature>
<sequence length="83" mass="9676">YIVVSGWPLCRYTYRLGHRLLDGTHIWSKSYSFRASPYPGQDSVQRVVIFGDMGKVSSLCIVVFHFDPVFNSHFTCLGRNRWF</sequence>
<accession>C7J9E3</accession>
<organism evidence="1 2">
    <name type="scientific">Oryza sativa subsp. japonica</name>
    <name type="common">Rice</name>
    <dbReference type="NCBI Taxonomy" id="39947"/>
    <lineage>
        <taxon>Eukaryota</taxon>
        <taxon>Viridiplantae</taxon>
        <taxon>Streptophyta</taxon>
        <taxon>Embryophyta</taxon>
        <taxon>Tracheophyta</taxon>
        <taxon>Spermatophyta</taxon>
        <taxon>Magnoliopsida</taxon>
        <taxon>Liliopsida</taxon>
        <taxon>Poales</taxon>
        <taxon>Poaceae</taxon>
        <taxon>BOP clade</taxon>
        <taxon>Oryzoideae</taxon>
        <taxon>Oryzeae</taxon>
        <taxon>Oryzinae</taxon>
        <taxon>Oryza</taxon>
        <taxon>Oryza sativa</taxon>
    </lineage>
</organism>
<protein>
    <submittedName>
        <fullName evidence="1">Os12g0576750 protein</fullName>
    </submittedName>
</protein>
<gene>
    <name evidence="1" type="ordered locus">Os12g0576750</name>
</gene>
<evidence type="ECO:0000313" key="2">
    <source>
        <dbReference type="Proteomes" id="UP000000763"/>
    </source>
</evidence>
<proteinExistence type="predicted"/>
<dbReference type="PANTHER" id="PTHR45778:SF48">
    <property type="entry name" value="PURPLE ACID PHOSPHATASE"/>
    <property type="match status" value="1"/>
</dbReference>